<evidence type="ECO:0000256" key="4">
    <source>
        <dbReference type="ARBA" id="ARBA00022989"/>
    </source>
</evidence>
<evidence type="ECO:0000256" key="3">
    <source>
        <dbReference type="ARBA" id="ARBA00022692"/>
    </source>
</evidence>
<dbReference type="PROSITE" id="PS50850">
    <property type="entry name" value="MFS"/>
    <property type="match status" value="1"/>
</dbReference>
<evidence type="ECO:0000256" key="6">
    <source>
        <dbReference type="SAM" id="Phobius"/>
    </source>
</evidence>
<dbReference type="SUPFAM" id="SSF103473">
    <property type="entry name" value="MFS general substrate transporter"/>
    <property type="match status" value="1"/>
</dbReference>
<feature type="transmembrane region" description="Helical" evidence="6">
    <location>
        <begin position="51"/>
        <end position="67"/>
    </location>
</feature>
<evidence type="ECO:0000259" key="7">
    <source>
        <dbReference type="PROSITE" id="PS50850"/>
    </source>
</evidence>
<sequence>MPRRTFALGSRPLILYLAFLSAFAPLSTDMYLPALPSMAASLETTDALSSLSISCFLLLFALSMLFWGPYSDRVGRRRVLMLGALLYVVSSVGIALAAGIESLLIWRGVQAVGSGGISAMSLAIVKDVLRGPVMTRVITWIQTITILAPMLAPVVGGLLLTVTSWRGIFVCLALCGLLAGAGSLLLQETLPARSAGGAGRMLQRIAYVLGQRGFSSLLLIFSIVCMPFMAFLAVSSYVYQNLFGVAPQTYSLFFAVNAGMSLLGPLCYGRWFASWPLRRYFALFLGIIALAGVGLLLMGSWHPVVFALLCAPISFCSSAMRPPSTVLMLHQLSTDTGTMTALINSGGLLFGSTSMFLCSLPCWPDGIAAMGGIACLAGLAALAGWLWADGRQIYRRI</sequence>
<feature type="transmembrane region" description="Helical" evidence="6">
    <location>
        <begin position="165"/>
        <end position="186"/>
    </location>
</feature>
<reference evidence="8" key="1">
    <citation type="journal article" date="2021" name="PeerJ">
        <title>Extensive microbial diversity within the chicken gut microbiome revealed by metagenomics and culture.</title>
        <authorList>
            <person name="Gilroy R."/>
            <person name="Ravi A."/>
            <person name="Getino M."/>
            <person name="Pursley I."/>
            <person name="Horton D.L."/>
            <person name="Alikhan N.F."/>
            <person name="Baker D."/>
            <person name="Gharbi K."/>
            <person name="Hall N."/>
            <person name="Watson M."/>
            <person name="Adriaenssens E.M."/>
            <person name="Foster-Nyarko E."/>
            <person name="Jarju S."/>
            <person name="Secka A."/>
            <person name="Antonio M."/>
            <person name="Oren A."/>
            <person name="Chaudhuri R.R."/>
            <person name="La Ragione R."/>
            <person name="Hildebrand F."/>
            <person name="Pallen M.J."/>
        </authorList>
    </citation>
    <scope>NUCLEOTIDE SEQUENCE</scope>
    <source>
        <strain evidence="8">5032</strain>
    </source>
</reference>
<evidence type="ECO:0000256" key="2">
    <source>
        <dbReference type="ARBA" id="ARBA00022475"/>
    </source>
</evidence>
<name>A0A9D2KRF3_9BACT</name>
<dbReference type="GO" id="GO:0022857">
    <property type="term" value="F:transmembrane transporter activity"/>
    <property type="evidence" value="ECO:0007669"/>
    <property type="project" value="InterPro"/>
</dbReference>
<feature type="transmembrane region" description="Helical" evidence="6">
    <location>
        <begin position="137"/>
        <end position="159"/>
    </location>
</feature>
<organism evidence="8 9">
    <name type="scientific">Candidatus Desulfovibrio intestinavium</name>
    <dbReference type="NCBI Taxonomy" id="2838534"/>
    <lineage>
        <taxon>Bacteria</taxon>
        <taxon>Pseudomonadati</taxon>
        <taxon>Thermodesulfobacteriota</taxon>
        <taxon>Desulfovibrionia</taxon>
        <taxon>Desulfovibrionales</taxon>
        <taxon>Desulfovibrionaceae</taxon>
        <taxon>Desulfovibrio</taxon>
    </lineage>
</organism>
<feature type="transmembrane region" description="Helical" evidence="6">
    <location>
        <begin position="104"/>
        <end position="125"/>
    </location>
</feature>
<feature type="transmembrane region" description="Helical" evidence="6">
    <location>
        <begin position="79"/>
        <end position="98"/>
    </location>
</feature>
<feature type="transmembrane region" description="Helical" evidence="6">
    <location>
        <begin position="217"/>
        <end position="238"/>
    </location>
</feature>
<dbReference type="EMBL" id="DWZD01000029">
    <property type="protein sequence ID" value="HJA78810.1"/>
    <property type="molecule type" value="Genomic_DNA"/>
</dbReference>
<dbReference type="InterPro" id="IPR050189">
    <property type="entry name" value="MFS_Efflux_Transporters"/>
</dbReference>
<keyword evidence="4 6" id="KW-1133">Transmembrane helix</keyword>
<proteinExistence type="predicted"/>
<gene>
    <name evidence="8" type="ORF">H9784_04455</name>
</gene>
<comment type="caution">
    <text evidence="8">The sequence shown here is derived from an EMBL/GenBank/DDBJ whole genome shotgun (WGS) entry which is preliminary data.</text>
</comment>
<dbReference type="Pfam" id="PF07690">
    <property type="entry name" value="MFS_1"/>
    <property type="match status" value="1"/>
</dbReference>
<evidence type="ECO:0000313" key="9">
    <source>
        <dbReference type="Proteomes" id="UP000823821"/>
    </source>
</evidence>
<dbReference type="InterPro" id="IPR020846">
    <property type="entry name" value="MFS_dom"/>
</dbReference>
<feature type="transmembrane region" description="Helical" evidence="6">
    <location>
        <begin position="250"/>
        <end position="268"/>
    </location>
</feature>
<dbReference type="PANTHER" id="PTHR43124">
    <property type="entry name" value="PURINE EFFLUX PUMP PBUE"/>
    <property type="match status" value="1"/>
</dbReference>
<evidence type="ECO:0000256" key="5">
    <source>
        <dbReference type="ARBA" id="ARBA00023136"/>
    </source>
</evidence>
<feature type="transmembrane region" description="Helical" evidence="6">
    <location>
        <begin position="366"/>
        <end position="388"/>
    </location>
</feature>
<feature type="domain" description="Major facilitator superfamily (MFS) profile" evidence="7">
    <location>
        <begin position="13"/>
        <end position="397"/>
    </location>
</feature>
<dbReference type="InterPro" id="IPR036259">
    <property type="entry name" value="MFS_trans_sf"/>
</dbReference>
<evidence type="ECO:0000313" key="8">
    <source>
        <dbReference type="EMBL" id="HJA78810.1"/>
    </source>
</evidence>
<dbReference type="AlphaFoldDB" id="A0A9D2KRF3"/>
<protein>
    <submittedName>
        <fullName evidence="8">MFS transporter</fullName>
    </submittedName>
</protein>
<keyword evidence="3 6" id="KW-0812">Transmembrane</keyword>
<accession>A0A9D2KRF3</accession>
<comment type="subcellular location">
    <subcellularLocation>
        <location evidence="1">Cell membrane</location>
        <topology evidence="1">Multi-pass membrane protein</topology>
    </subcellularLocation>
</comment>
<evidence type="ECO:0000256" key="1">
    <source>
        <dbReference type="ARBA" id="ARBA00004651"/>
    </source>
</evidence>
<dbReference type="PANTHER" id="PTHR43124:SF3">
    <property type="entry name" value="CHLORAMPHENICOL EFFLUX PUMP RV0191"/>
    <property type="match status" value="1"/>
</dbReference>
<dbReference type="InterPro" id="IPR011701">
    <property type="entry name" value="MFS"/>
</dbReference>
<dbReference type="GO" id="GO:0005886">
    <property type="term" value="C:plasma membrane"/>
    <property type="evidence" value="ECO:0007669"/>
    <property type="project" value="UniProtKB-SubCell"/>
</dbReference>
<reference evidence="8" key="2">
    <citation type="submission" date="2021-04" db="EMBL/GenBank/DDBJ databases">
        <authorList>
            <person name="Gilroy R."/>
        </authorList>
    </citation>
    <scope>NUCLEOTIDE SEQUENCE</scope>
    <source>
        <strain evidence="8">5032</strain>
    </source>
</reference>
<feature type="transmembrane region" description="Helical" evidence="6">
    <location>
        <begin position="280"/>
        <end position="298"/>
    </location>
</feature>
<keyword evidence="2" id="KW-1003">Cell membrane</keyword>
<dbReference type="Gene3D" id="1.20.1720.10">
    <property type="entry name" value="Multidrug resistance protein D"/>
    <property type="match status" value="1"/>
</dbReference>
<keyword evidence="5 6" id="KW-0472">Membrane</keyword>
<dbReference type="Proteomes" id="UP000823821">
    <property type="component" value="Unassembled WGS sequence"/>
</dbReference>